<feature type="region of interest" description="Disordered" evidence="1">
    <location>
        <begin position="100"/>
        <end position="121"/>
    </location>
</feature>
<dbReference type="AlphaFoldDB" id="A0A915IX47"/>
<feature type="region of interest" description="Disordered" evidence="1">
    <location>
        <begin position="177"/>
        <end position="207"/>
    </location>
</feature>
<accession>A0A915IX47</accession>
<dbReference type="Proteomes" id="UP000887565">
    <property type="component" value="Unplaced"/>
</dbReference>
<evidence type="ECO:0000313" key="4">
    <source>
        <dbReference type="WBParaSite" id="nRc.2.0.1.t18347-RA"/>
    </source>
</evidence>
<sequence length="207" mass="23513">GNIELFEVHSNSHRTHRKEKYTNDDTHIADKMIESILDNSTYHRANIVGDDLKVCPTRVTPCQIGCDLADSTTPAVLPVTTSRKTATPKVVARDKTKWRFSQDNNNPGKQRVTPFPVPKPNTTKKMCKKGPFYNRSTIYGVIAIIVVWIFNVYVYCRFVRRPASAMDNVHQVPAPFQVPARSRRKQKRAGHEATDVEKVGRKKKCHA</sequence>
<keyword evidence="2" id="KW-0812">Transmembrane</keyword>
<feature type="compositionally biased region" description="Basic and acidic residues" evidence="1">
    <location>
        <begin position="189"/>
        <end position="199"/>
    </location>
</feature>
<evidence type="ECO:0000256" key="2">
    <source>
        <dbReference type="SAM" id="Phobius"/>
    </source>
</evidence>
<keyword evidence="3" id="KW-1185">Reference proteome</keyword>
<keyword evidence="2" id="KW-1133">Transmembrane helix</keyword>
<reference evidence="4" key="1">
    <citation type="submission" date="2022-11" db="UniProtKB">
        <authorList>
            <consortium name="WormBaseParasite"/>
        </authorList>
    </citation>
    <scope>IDENTIFICATION</scope>
</reference>
<protein>
    <submittedName>
        <fullName evidence="4">Uncharacterized protein</fullName>
    </submittedName>
</protein>
<name>A0A915IX47_ROMCU</name>
<evidence type="ECO:0000313" key="3">
    <source>
        <dbReference type="Proteomes" id="UP000887565"/>
    </source>
</evidence>
<feature type="transmembrane region" description="Helical" evidence="2">
    <location>
        <begin position="137"/>
        <end position="156"/>
    </location>
</feature>
<dbReference type="WBParaSite" id="nRc.2.0.1.t18347-RA">
    <property type="protein sequence ID" value="nRc.2.0.1.t18347-RA"/>
    <property type="gene ID" value="nRc.2.0.1.g18347"/>
</dbReference>
<proteinExistence type="predicted"/>
<organism evidence="3 4">
    <name type="scientific">Romanomermis culicivorax</name>
    <name type="common">Nematode worm</name>
    <dbReference type="NCBI Taxonomy" id="13658"/>
    <lineage>
        <taxon>Eukaryota</taxon>
        <taxon>Metazoa</taxon>
        <taxon>Ecdysozoa</taxon>
        <taxon>Nematoda</taxon>
        <taxon>Enoplea</taxon>
        <taxon>Dorylaimia</taxon>
        <taxon>Mermithida</taxon>
        <taxon>Mermithoidea</taxon>
        <taxon>Mermithidae</taxon>
        <taxon>Romanomermis</taxon>
    </lineage>
</organism>
<evidence type="ECO:0000256" key="1">
    <source>
        <dbReference type="SAM" id="MobiDB-lite"/>
    </source>
</evidence>
<keyword evidence="2" id="KW-0472">Membrane</keyword>